<reference evidence="6" key="1">
    <citation type="submission" date="2020-02" db="EMBL/GenBank/DDBJ databases">
        <title>Bird 10,000 Genomes (B10K) Project - Family phase.</title>
        <authorList>
            <person name="Zhang G."/>
        </authorList>
    </citation>
    <scope>NUCLEOTIDE SEQUENCE</scope>
    <source>
        <strain evidence="6">B10K-DU-030-59</strain>
    </source>
</reference>
<accession>A0A852KYW5</accession>
<dbReference type="EMBL" id="WBNH01007342">
    <property type="protein sequence ID" value="NXX81515.1"/>
    <property type="molecule type" value="Genomic_DNA"/>
</dbReference>
<dbReference type="Pfam" id="PF06546">
    <property type="entry name" value="Vert_HS_TF"/>
    <property type="match status" value="1"/>
</dbReference>
<dbReference type="OrthoDB" id="60033at2759"/>
<evidence type="ECO:0000259" key="5">
    <source>
        <dbReference type="Pfam" id="PF06546"/>
    </source>
</evidence>
<evidence type="ECO:0000313" key="7">
    <source>
        <dbReference type="Proteomes" id="UP000654395"/>
    </source>
</evidence>
<feature type="non-terminal residue" evidence="6">
    <location>
        <position position="72"/>
    </location>
</feature>
<dbReference type="GO" id="GO:0003677">
    <property type="term" value="F:DNA binding"/>
    <property type="evidence" value="ECO:0007669"/>
    <property type="project" value="InterPro"/>
</dbReference>
<dbReference type="InterPro" id="IPR010542">
    <property type="entry name" value="Vert_HSTF_C"/>
</dbReference>
<protein>
    <submittedName>
        <fullName evidence="6">HSF1 protein</fullName>
    </submittedName>
</protein>
<proteinExistence type="predicted"/>
<feature type="non-terminal residue" evidence="6">
    <location>
        <position position="1"/>
    </location>
</feature>
<organism evidence="6 7">
    <name type="scientific">Urocolius indicus</name>
    <name type="common">Red-faced mousebird</name>
    <name type="synonym">Colius indicus</name>
    <dbReference type="NCBI Taxonomy" id="458196"/>
    <lineage>
        <taxon>Eukaryota</taxon>
        <taxon>Metazoa</taxon>
        <taxon>Chordata</taxon>
        <taxon>Craniata</taxon>
        <taxon>Vertebrata</taxon>
        <taxon>Euteleostomi</taxon>
        <taxon>Archelosauria</taxon>
        <taxon>Archosauria</taxon>
        <taxon>Dinosauria</taxon>
        <taxon>Saurischia</taxon>
        <taxon>Theropoda</taxon>
        <taxon>Coelurosauria</taxon>
        <taxon>Aves</taxon>
        <taxon>Neognathae</taxon>
        <taxon>Neoaves</taxon>
        <taxon>Telluraves</taxon>
        <taxon>Coraciimorphae</taxon>
        <taxon>Coliiformes</taxon>
        <taxon>Coliidae</taxon>
        <taxon>Urocolius</taxon>
    </lineage>
</organism>
<evidence type="ECO:0000256" key="2">
    <source>
        <dbReference type="ARBA" id="ARBA00023016"/>
    </source>
</evidence>
<comment type="caution">
    <text evidence="6">The sequence shown here is derived from an EMBL/GenBank/DDBJ whole genome shotgun (WGS) entry which is preliminary data.</text>
</comment>
<evidence type="ECO:0000256" key="4">
    <source>
        <dbReference type="SAM" id="MobiDB-lite"/>
    </source>
</evidence>
<dbReference type="Proteomes" id="UP000654395">
    <property type="component" value="Unassembled WGS sequence"/>
</dbReference>
<gene>
    <name evidence="6" type="primary">Hsf1_0</name>
    <name evidence="6" type="ORF">UROIND_R15025</name>
</gene>
<sequence>PAVLLSLLCRNELNEHLETMDSNLDNLQTMLTTHGFSVDTSALLDIQDLLSSQEQQKPAEAEASAADTGTRL</sequence>
<keyword evidence="3" id="KW-0804">Transcription</keyword>
<feature type="region of interest" description="Disordered" evidence="4">
    <location>
        <begin position="53"/>
        <end position="72"/>
    </location>
</feature>
<keyword evidence="7" id="KW-1185">Reference proteome</keyword>
<evidence type="ECO:0000256" key="1">
    <source>
        <dbReference type="ARBA" id="ARBA00023015"/>
    </source>
</evidence>
<dbReference type="GO" id="GO:0003700">
    <property type="term" value="F:DNA-binding transcription factor activity"/>
    <property type="evidence" value="ECO:0007669"/>
    <property type="project" value="InterPro"/>
</dbReference>
<keyword evidence="2" id="KW-0346">Stress response</keyword>
<name>A0A852KYW5_UROIN</name>
<feature type="domain" description="Vertebrate heat shock transcription factor C-terminal" evidence="5">
    <location>
        <begin position="5"/>
        <end position="72"/>
    </location>
</feature>
<dbReference type="AlphaFoldDB" id="A0A852KYW5"/>
<keyword evidence="1" id="KW-0805">Transcription regulation</keyword>
<evidence type="ECO:0000256" key="3">
    <source>
        <dbReference type="ARBA" id="ARBA00023163"/>
    </source>
</evidence>
<evidence type="ECO:0000313" key="6">
    <source>
        <dbReference type="EMBL" id="NXX81515.1"/>
    </source>
</evidence>